<evidence type="ECO:0000313" key="4">
    <source>
        <dbReference type="Proteomes" id="UP000002710"/>
    </source>
</evidence>
<dbReference type="KEGG" id="dde:Dde_0566"/>
<dbReference type="InterPro" id="IPR036291">
    <property type="entry name" value="NAD(P)-bd_dom_sf"/>
</dbReference>
<feature type="domain" description="RCK N-terminal" evidence="1">
    <location>
        <begin position="4"/>
        <end position="120"/>
    </location>
</feature>
<dbReference type="HOGENOM" id="CLU_046525_3_2_7"/>
<feature type="domain" description="RCK C-terminal" evidence="2">
    <location>
        <begin position="137"/>
        <end position="218"/>
    </location>
</feature>
<dbReference type="STRING" id="207559.Dde_0566"/>
<keyword evidence="4" id="KW-1185">Reference proteome</keyword>
<dbReference type="InterPro" id="IPR050721">
    <property type="entry name" value="Trk_Ktr_HKT_K-transport"/>
</dbReference>
<dbReference type="GO" id="GO:0008324">
    <property type="term" value="F:monoatomic cation transmembrane transporter activity"/>
    <property type="evidence" value="ECO:0007669"/>
    <property type="project" value="InterPro"/>
</dbReference>
<name>Q315M9_OLEA2</name>
<dbReference type="PANTHER" id="PTHR43833">
    <property type="entry name" value="POTASSIUM CHANNEL PROTEIN 2-RELATED-RELATED"/>
    <property type="match status" value="1"/>
</dbReference>
<dbReference type="eggNOG" id="COG0569">
    <property type="taxonomic scope" value="Bacteria"/>
</dbReference>
<gene>
    <name evidence="3" type="ordered locus">Dde_0566</name>
</gene>
<sequence length="218" mass="23890">MQKKLEVGIIGMGKFGQPLARTLLDNGHGVVALDRSETRVRQLQDDLPHIYAADATDIGVLQQLRFQDLDAVIVSVGGSMEASILVTLNLQEVGARRLYVKAVSNEHRKVLNRLGVDYVIQPEHDVATQLAHRLANPGMLDLLPFGGGVLLQEFTVDSWAGKTLLDLKLSNESGVMVVAIRYIGEREYTFVPSADRPLVKGDIMVVIGKVDDVARLKP</sequence>
<dbReference type="InterPro" id="IPR006037">
    <property type="entry name" value="RCK_C"/>
</dbReference>
<dbReference type="SUPFAM" id="SSF51735">
    <property type="entry name" value="NAD(P)-binding Rossmann-fold domains"/>
    <property type="match status" value="1"/>
</dbReference>
<dbReference type="SUPFAM" id="SSF116726">
    <property type="entry name" value="TrkA C-terminal domain-like"/>
    <property type="match status" value="1"/>
</dbReference>
<dbReference type="Gene3D" id="3.40.50.720">
    <property type="entry name" value="NAD(P)-binding Rossmann-like Domain"/>
    <property type="match status" value="1"/>
</dbReference>
<reference evidence="3 4" key="1">
    <citation type="journal article" date="2011" name="J. Bacteriol.">
        <title>Complete genome sequence and updated annotation of Desulfovibrio alaskensis G20.</title>
        <authorList>
            <person name="Hauser L.J."/>
            <person name="Land M.L."/>
            <person name="Brown S.D."/>
            <person name="Larimer F."/>
            <person name="Keller K.L."/>
            <person name="Rapp-Giles B.J."/>
            <person name="Price M.N."/>
            <person name="Lin M."/>
            <person name="Bruce D.C."/>
            <person name="Detter J.C."/>
            <person name="Tapia R."/>
            <person name="Han C.S."/>
            <person name="Goodwin L.A."/>
            <person name="Cheng J.F."/>
            <person name="Pitluck S."/>
            <person name="Copeland A."/>
            <person name="Lucas S."/>
            <person name="Nolan M."/>
            <person name="Lapidus A.L."/>
            <person name="Palumbo A.V."/>
            <person name="Wall J.D."/>
        </authorList>
    </citation>
    <scope>NUCLEOTIDE SEQUENCE [LARGE SCALE GENOMIC DNA]</scope>
    <source>
        <strain evidence="4">ATCC BAA 1058 / DSM 17464 / G20</strain>
    </source>
</reference>
<dbReference type="PROSITE" id="PS51202">
    <property type="entry name" value="RCK_C"/>
    <property type="match status" value="1"/>
</dbReference>
<evidence type="ECO:0000259" key="1">
    <source>
        <dbReference type="PROSITE" id="PS51201"/>
    </source>
</evidence>
<dbReference type="Pfam" id="PF02254">
    <property type="entry name" value="TrkA_N"/>
    <property type="match status" value="1"/>
</dbReference>
<evidence type="ECO:0000313" key="3">
    <source>
        <dbReference type="EMBL" id="ABB37367.1"/>
    </source>
</evidence>
<dbReference type="PANTHER" id="PTHR43833:SF7">
    <property type="entry name" value="KTR SYSTEM POTASSIUM UPTAKE PROTEIN C"/>
    <property type="match status" value="1"/>
</dbReference>
<organism evidence="3 4">
    <name type="scientific">Oleidesulfovibrio alaskensis (strain ATCC BAA-1058 / DSM 17464 / G20)</name>
    <name type="common">Desulfovibrio alaskensis</name>
    <dbReference type="NCBI Taxonomy" id="207559"/>
    <lineage>
        <taxon>Bacteria</taxon>
        <taxon>Pseudomonadati</taxon>
        <taxon>Thermodesulfobacteriota</taxon>
        <taxon>Desulfovibrionia</taxon>
        <taxon>Desulfovibrionales</taxon>
        <taxon>Desulfovibrionaceae</taxon>
        <taxon>Oleidesulfovibrio</taxon>
    </lineage>
</organism>
<dbReference type="GO" id="GO:0006813">
    <property type="term" value="P:potassium ion transport"/>
    <property type="evidence" value="ECO:0007669"/>
    <property type="project" value="InterPro"/>
</dbReference>
<dbReference type="AlphaFoldDB" id="Q315M9"/>
<dbReference type="Gene3D" id="3.30.70.1450">
    <property type="entry name" value="Regulator of K+ conductance, C-terminal domain"/>
    <property type="match status" value="1"/>
</dbReference>
<protein>
    <submittedName>
        <fullName evidence="3">TrkA-N domain protein</fullName>
    </submittedName>
</protein>
<dbReference type="PROSITE" id="PS51201">
    <property type="entry name" value="RCK_N"/>
    <property type="match status" value="1"/>
</dbReference>
<dbReference type="InterPro" id="IPR036721">
    <property type="entry name" value="RCK_C_sf"/>
</dbReference>
<evidence type="ECO:0000259" key="2">
    <source>
        <dbReference type="PROSITE" id="PS51202"/>
    </source>
</evidence>
<dbReference type="InterPro" id="IPR003148">
    <property type="entry name" value="RCK_N"/>
</dbReference>
<dbReference type="RefSeq" id="WP_011366681.1">
    <property type="nucleotide sequence ID" value="NC_007519.1"/>
</dbReference>
<dbReference type="Proteomes" id="UP000002710">
    <property type="component" value="Chromosome"/>
</dbReference>
<dbReference type="Pfam" id="PF02080">
    <property type="entry name" value="TrkA_C"/>
    <property type="match status" value="1"/>
</dbReference>
<dbReference type="EMBL" id="CP000112">
    <property type="protein sequence ID" value="ABB37367.1"/>
    <property type="molecule type" value="Genomic_DNA"/>
</dbReference>
<accession>Q315M9</accession>
<proteinExistence type="predicted"/>